<dbReference type="PROSITE" id="PS50916">
    <property type="entry name" value="RABBD"/>
    <property type="match status" value="1"/>
</dbReference>
<dbReference type="InterPro" id="IPR011011">
    <property type="entry name" value="Znf_FYVE_PHD"/>
</dbReference>
<evidence type="ECO:0000256" key="5">
    <source>
        <dbReference type="SAM" id="MobiDB-lite"/>
    </source>
</evidence>
<dbReference type="PANTHER" id="PTHR45729">
    <property type="entry name" value="RABPHILIN, ISOFORM A"/>
    <property type="match status" value="1"/>
</dbReference>
<dbReference type="SUPFAM" id="SSF49562">
    <property type="entry name" value="C2 domain (Calcium/lipid-binding domain, CaLB)"/>
    <property type="match status" value="2"/>
</dbReference>
<protein>
    <recommendedName>
        <fullName evidence="8">Rabphilin</fullName>
    </recommendedName>
</protein>
<dbReference type="PRINTS" id="PR00399">
    <property type="entry name" value="SYNAPTOTAGMN"/>
</dbReference>
<dbReference type="EnsemblMetazoa" id="PPAI011003-RA">
    <property type="protein sequence ID" value="PPAI011003-PA"/>
    <property type="gene ID" value="PPAI011003"/>
</dbReference>
<dbReference type="GO" id="GO:0061669">
    <property type="term" value="P:spontaneous neurotransmitter secretion"/>
    <property type="evidence" value="ECO:0007669"/>
    <property type="project" value="TreeGrafter"/>
</dbReference>
<evidence type="ECO:0000256" key="4">
    <source>
        <dbReference type="ARBA" id="ARBA00022833"/>
    </source>
</evidence>
<dbReference type="InterPro" id="IPR000008">
    <property type="entry name" value="C2_dom"/>
</dbReference>
<evidence type="ECO:0000313" key="7">
    <source>
        <dbReference type="Proteomes" id="UP000092462"/>
    </source>
</evidence>
<dbReference type="Gene3D" id="2.60.40.150">
    <property type="entry name" value="C2 domain"/>
    <property type="match status" value="2"/>
</dbReference>
<feature type="compositionally biased region" description="Polar residues" evidence="5">
    <location>
        <begin position="187"/>
        <end position="199"/>
    </location>
</feature>
<dbReference type="PROSITE" id="PS50178">
    <property type="entry name" value="ZF_FYVE"/>
    <property type="match status" value="1"/>
</dbReference>
<keyword evidence="2" id="KW-0677">Repeat</keyword>
<dbReference type="VEuPathDB" id="VectorBase:PPAI011003"/>
<keyword evidence="4" id="KW-0862">Zinc</keyword>
<dbReference type="InterPro" id="IPR010911">
    <property type="entry name" value="Rab_BD"/>
</dbReference>
<evidence type="ECO:0000256" key="1">
    <source>
        <dbReference type="ARBA" id="ARBA00022723"/>
    </source>
</evidence>
<dbReference type="GO" id="GO:0098793">
    <property type="term" value="C:presynapse"/>
    <property type="evidence" value="ECO:0007669"/>
    <property type="project" value="GOC"/>
</dbReference>
<dbReference type="FunFam" id="2.60.40.150:FF:000244">
    <property type="entry name" value="Rabphilin, isoform A"/>
    <property type="match status" value="1"/>
</dbReference>
<dbReference type="InterPro" id="IPR017455">
    <property type="entry name" value="Znf_FYVE-rel"/>
</dbReference>
<evidence type="ECO:0000256" key="3">
    <source>
        <dbReference type="ARBA" id="ARBA00022771"/>
    </source>
</evidence>
<dbReference type="PRINTS" id="PR00360">
    <property type="entry name" value="C2DOMAIN"/>
</dbReference>
<dbReference type="GO" id="GO:0016020">
    <property type="term" value="C:membrane"/>
    <property type="evidence" value="ECO:0007669"/>
    <property type="project" value="InterPro"/>
</dbReference>
<dbReference type="GO" id="GO:0031267">
    <property type="term" value="F:small GTPase binding"/>
    <property type="evidence" value="ECO:0007669"/>
    <property type="project" value="InterPro"/>
</dbReference>
<dbReference type="SMART" id="SM00239">
    <property type="entry name" value="C2"/>
    <property type="match status" value="2"/>
</dbReference>
<dbReference type="SUPFAM" id="SSF57903">
    <property type="entry name" value="FYVE/PHD zinc finger"/>
    <property type="match status" value="1"/>
</dbReference>
<dbReference type="InterPro" id="IPR001565">
    <property type="entry name" value="Synaptotagmin"/>
</dbReference>
<evidence type="ECO:0000313" key="6">
    <source>
        <dbReference type="EnsemblMetazoa" id="PPAI011003-PA"/>
    </source>
</evidence>
<dbReference type="AlphaFoldDB" id="A0A1B0DR20"/>
<dbReference type="PROSITE" id="PS50004">
    <property type="entry name" value="C2"/>
    <property type="match status" value="2"/>
</dbReference>
<dbReference type="Pfam" id="PF02318">
    <property type="entry name" value="FYVE_2"/>
    <property type="match status" value="1"/>
</dbReference>
<keyword evidence="1" id="KW-0479">Metal-binding</keyword>
<dbReference type="VEuPathDB" id="VectorBase:PPAPM1_003882"/>
<evidence type="ECO:0000256" key="2">
    <source>
        <dbReference type="ARBA" id="ARBA00022737"/>
    </source>
</evidence>
<feature type="compositionally biased region" description="Acidic residues" evidence="5">
    <location>
        <begin position="169"/>
        <end position="178"/>
    </location>
</feature>
<dbReference type="GO" id="GO:0006887">
    <property type="term" value="P:exocytosis"/>
    <property type="evidence" value="ECO:0007669"/>
    <property type="project" value="TreeGrafter"/>
</dbReference>
<dbReference type="Proteomes" id="UP000092462">
    <property type="component" value="Unassembled WGS sequence"/>
</dbReference>
<dbReference type="PANTHER" id="PTHR45729:SF6">
    <property type="entry name" value="RABPHILIN, ISOFORM A"/>
    <property type="match status" value="1"/>
</dbReference>
<organism evidence="6 7">
    <name type="scientific">Phlebotomus papatasi</name>
    <name type="common">Sandfly</name>
    <dbReference type="NCBI Taxonomy" id="29031"/>
    <lineage>
        <taxon>Eukaryota</taxon>
        <taxon>Metazoa</taxon>
        <taxon>Ecdysozoa</taxon>
        <taxon>Arthropoda</taxon>
        <taxon>Hexapoda</taxon>
        <taxon>Insecta</taxon>
        <taxon>Pterygota</taxon>
        <taxon>Neoptera</taxon>
        <taxon>Endopterygota</taxon>
        <taxon>Diptera</taxon>
        <taxon>Nematocera</taxon>
        <taxon>Psychodoidea</taxon>
        <taxon>Psychodidae</taxon>
        <taxon>Phlebotomus</taxon>
        <taxon>Phlebotomus</taxon>
    </lineage>
</organism>
<accession>A0A1B0DR20</accession>
<dbReference type="InterPro" id="IPR041282">
    <property type="entry name" value="FYVE_2"/>
</dbReference>
<dbReference type="InterPro" id="IPR035892">
    <property type="entry name" value="C2_domain_sf"/>
</dbReference>
<feature type="region of interest" description="Disordered" evidence="5">
    <location>
        <begin position="165"/>
        <end position="211"/>
    </location>
</feature>
<keyword evidence="3" id="KW-0863">Zinc-finger</keyword>
<keyword evidence="7" id="KW-1185">Reference proteome</keyword>
<evidence type="ECO:0008006" key="8">
    <source>
        <dbReference type="Google" id="ProtNLM"/>
    </source>
</evidence>
<dbReference type="Pfam" id="PF00168">
    <property type="entry name" value="C2"/>
    <property type="match status" value="2"/>
</dbReference>
<dbReference type="GO" id="GO:0008270">
    <property type="term" value="F:zinc ion binding"/>
    <property type="evidence" value="ECO:0007669"/>
    <property type="project" value="UniProtKB-KW"/>
</dbReference>
<reference evidence="6" key="1">
    <citation type="submission" date="2022-08" db="UniProtKB">
        <authorList>
            <consortium name="EnsemblMetazoa"/>
        </authorList>
    </citation>
    <scope>IDENTIFICATION</scope>
    <source>
        <strain evidence="6">Israel</strain>
    </source>
</reference>
<proteinExistence type="predicted"/>
<dbReference type="InterPro" id="IPR013083">
    <property type="entry name" value="Znf_RING/FYVE/PHD"/>
</dbReference>
<dbReference type="EMBL" id="AJVK01019566">
    <property type="status" value="NOT_ANNOTATED_CDS"/>
    <property type="molecule type" value="Genomic_DNA"/>
</dbReference>
<dbReference type="GO" id="GO:0006886">
    <property type="term" value="P:intracellular protein transport"/>
    <property type="evidence" value="ECO:0007669"/>
    <property type="project" value="InterPro"/>
</dbReference>
<dbReference type="Gene3D" id="3.30.40.10">
    <property type="entry name" value="Zinc/RING finger domain, C3HC4 (zinc finger)"/>
    <property type="match status" value="1"/>
</dbReference>
<sequence>LHSGWCTGKPASGSSLKPDEQAAILNVIKRNEALEMAERQRIGMMVERLEKLKLRATDCGPRNCRLCGQSFGLLSLSKQICDDCHHQVCSKCSIELTTKTLQGEREIWLCKICSETREMWKKSGAWFFKGIPRYELPRRDISISKSFRREEKPIVGRTMKLGVRLNDSSSEEDEEEDKVDTSEVLQRRQSNLLMGNGSTARERPHLESSMGSRKMSIGAHSQTLSSTNSQDSATLSLAEWRNQQEGGGLIRTSSILRRGSISSSYSTSESTVGVLSAVTISQGCKEPPLGWVELVLNYDESNHSLDCSVIRARDLPPMDSSGLADPFCKINVVSIEGMARQQRWMKTKTVHKTRNPEFNETATFLGMEHEELNRSILYVVILDEDKYGHDFLGTAKIVLSPIYATSPCRISVPLDAEDQHSIDASLSGPWPRGQILISLCYNTKKRALVVHIKRCINLLPMDNNGFSDPFVKIQLKPDSHRKKFKTSIKWRNLNPVFNEEFMFESRPNDFDKQFLIITVWDKDFGKSNDFLGSLMLGPTSKGRRLKQWRDCVRLPDHYHEQWHCLSADPAH</sequence>
<dbReference type="CDD" id="cd08384">
    <property type="entry name" value="C2B_Rabphilin_Doc2"/>
    <property type="match status" value="1"/>
</dbReference>
<name>A0A1B0DR20_PHLPP</name>
<dbReference type="GO" id="GO:0017158">
    <property type="term" value="P:regulation of calcium ion-dependent exocytosis"/>
    <property type="evidence" value="ECO:0007669"/>
    <property type="project" value="TreeGrafter"/>
</dbReference>
<dbReference type="InterPro" id="IPR043566">
    <property type="entry name" value="Rabphilin/DOC2/Noc2"/>
</dbReference>